<sequence length="981" mass="107546">MHSISRFLAFFLLILCCFMTEQRALAADAAAPQEPATTTEKSKQDTAAPASGNPARSADTTPAPAAQPEPPVAVPVSPEGAPPAASSAPVVPPAASSAPVAPPAESAQPATSTTGTGAATPASQPEKVEKKEPSKPKVEKKPASKPKTEKKETAAPKTDKGEARPAGTDKKEAQGDEQAAEPEEEKGGVLHDPWSMVWSNQHNMLDEVNAKALAMSDTFGDRAFNVSEKVQPFIEEARRLLVLSNTYKNWPNAMEAVSRRLTVTITEVNKILAPLMAARGESQALLERISYLADSLPEDLHDERLSPEMQEYIRSLAMTRLRLTAVLAQYDTALAPSLALLNRLEKTREEIATQLPALWKDYYLQKPVPWLSTSAWTDFSKQMTYSYQGMLLRIPVEVPITLESWGTAVLRFFVCLLFTGVITVMFSRRWLNEKSTPAVRHIFHVTLPWLCVGLALLGSSLSASGEFFRLFLAFGNLSLIVAQIYLAWDLRRLKYPEVQLERSPLWHLIPLTLCAYVLVYLPLVKPLVVLIWMALLIVDIVRMRRRKEQDLGPLHAETSVLETEPVVLWICLVMSIFGLHLYSMVLYLCFVSCSLALQLSLGGMSFVTTVSEKLPQEGVRAALAHMAVALAAPVVLVVAFVGVTLWVGTLPGGLPLLQYYILRGVNVGATQFNILHLLMIVSAFYITRTAVSMGSRFLGRLPKQGLQIDATLIPPIQTAFSYALWCFFGLFVLKALGMELSNLAMVAGGLSVGIGFGMQTIVNNFLSGLILIFSRTLQAGDVVEVGGTQGRVRKISVRATMVETFDNALIIVPNSEFVASRLINWTRNSRTVRKEIKIGVAYGSDTAVVMRILLGTANANSNVLKYPPPAVNFADFGASTLDFSLTFWVRDYDVGSSTASDIRLEIEKEFRKQRIEVAFPQLDVHIKDIAPRLKSARPSSEQPVSRRPTRRPRRRPSAPTGADGVTAKPAQGKAEDDEDES</sequence>
<feature type="transmembrane region" description="Helical" evidence="8">
    <location>
        <begin position="438"/>
        <end position="461"/>
    </location>
</feature>
<feature type="chain" id="PRO_5012081032" evidence="9">
    <location>
        <begin position="27"/>
        <end position="981"/>
    </location>
</feature>
<keyword evidence="5 8" id="KW-1133">Transmembrane helix</keyword>
<evidence type="ECO:0000256" key="5">
    <source>
        <dbReference type="ARBA" id="ARBA00022989"/>
    </source>
</evidence>
<dbReference type="SUPFAM" id="SSF82861">
    <property type="entry name" value="Mechanosensitive channel protein MscS (YggB), transmembrane region"/>
    <property type="match status" value="1"/>
</dbReference>
<feature type="domain" description="Mechanosensitive ion channel MscS" evidence="10">
    <location>
        <begin position="760"/>
        <end position="827"/>
    </location>
</feature>
<reference evidence="12" key="1">
    <citation type="submission" date="2016-08" db="EMBL/GenBank/DDBJ databases">
        <authorList>
            <person name="Seilhamer J.J."/>
        </authorList>
    </citation>
    <scope>NUCLEOTIDE SEQUENCE</scope>
    <source>
        <strain evidence="12">86-1</strain>
    </source>
</reference>
<name>A0A212L4I7_9BACT</name>
<evidence type="ECO:0000256" key="9">
    <source>
        <dbReference type="SAM" id="SignalP"/>
    </source>
</evidence>
<accession>A0A212L4I7</accession>
<dbReference type="InterPro" id="IPR011066">
    <property type="entry name" value="MscS_channel_C_sf"/>
</dbReference>
<dbReference type="InterPro" id="IPR010920">
    <property type="entry name" value="LSM_dom_sf"/>
</dbReference>
<feature type="transmembrane region" description="Helical" evidence="8">
    <location>
        <begin position="467"/>
        <end position="488"/>
    </location>
</feature>
<dbReference type="InterPro" id="IPR023408">
    <property type="entry name" value="MscS_beta-dom_sf"/>
</dbReference>
<dbReference type="AlphaFoldDB" id="A0A212L4I7"/>
<feature type="transmembrane region" description="Helical" evidence="8">
    <location>
        <begin position="708"/>
        <end position="731"/>
    </location>
</feature>
<keyword evidence="4 8" id="KW-0812">Transmembrane</keyword>
<feature type="transmembrane region" description="Helical" evidence="8">
    <location>
        <begin position="667"/>
        <end position="687"/>
    </location>
</feature>
<evidence type="ECO:0000259" key="10">
    <source>
        <dbReference type="Pfam" id="PF00924"/>
    </source>
</evidence>
<dbReference type="Gene3D" id="1.10.287.1260">
    <property type="match status" value="1"/>
</dbReference>
<dbReference type="Pfam" id="PF00924">
    <property type="entry name" value="MS_channel_2nd"/>
    <property type="match status" value="1"/>
</dbReference>
<evidence type="ECO:0000256" key="4">
    <source>
        <dbReference type="ARBA" id="ARBA00022692"/>
    </source>
</evidence>
<protein>
    <submittedName>
        <fullName evidence="12">MscS Mechanosensitive ion channel</fullName>
    </submittedName>
</protein>
<dbReference type="PANTHER" id="PTHR30347:SF1">
    <property type="entry name" value="MECHANOSENSITIVE CHANNEL MSCK"/>
    <property type="match status" value="1"/>
</dbReference>
<gene>
    <name evidence="12" type="ORF">KL86DES1_20644</name>
</gene>
<keyword evidence="3" id="KW-1003">Cell membrane</keyword>
<feature type="compositionally biased region" description="Basic and acidic residues" evidence="7">
    <location>
        <begin position="126"/>
        <end position="174"/>
    </location>
</feature>
<dbReference type="EMBL" id="FMJC01000002">
    <property type="protein sequence ID" value="SCM72482.1"/>
    <property type="molecule type" value="Genomic_DNA"/>
</dbReference>
<keyword evidence="6 8" id="KW-0472">Membrane</keyword>
<dbReference type="SUPFAM" id="SSF50182">
    <property type="entry name" value="Sm-like ribonucleoproteins"/>
    <property type="match status" value="1"/>
</dbReference>
<organism evidence="12">
    <name type="scientific">uncultured Desulfovibrio sp</name>
    <dbReference type="NCBI Taxonomy" id="167968"/>
    <lineage>
        <taxon>Bacteria</taxon>
        <taxon>Pseudomonadati</taxon>
        <taxon>Thermodesulfobacteriota</taxon>
        <taxon>Desulfovibrionia</taxon>
        <taxon>Desulfovibrionales</taxon>
        <taxon>Desulfovibrionaceae</taxon>
        <taxon>Desulfovibrio</taxon>
        <taxon>environmental samples</taxon>
    </lineage>
</organism>
<comment type="subcellular location">
    <subcellularLocation>
        <location evidence="1">Cell membrane</location>
        <topology evidence="1">Multi-pass membrane protein</topology>
    </subcellularLocation>
</comment>
<feature type="signal peptide" evidence="9">
    <location>
        <begin position="1"/>
        <end position="26"/>
    </location>
</feature>
<dbReference type="Gene3D" id="3.30.70.100">
    <property type="match status" value="1"/>
</dbReference>
<feature type="transmembrane region" description="Helical" evidence="8">
    <location>
        <begin position="527"/>
        <end position="544"/>
    </location>
</feature>
<feature type="transmembrane region" description="Helical" evidence="8">
    <location>
        <begin position="743"/>
        <end position="766"/>
    </location>
</feature>
<keyword evidence="9" id="KW-0732">Signal</keyword>
<feature type="transmembrane region" description="Helical" evidence="8">
    <location>
        <begin position="565"/>
        <end position="582"/>
    </location>
</feature>
<feature type="transmembrane region" description="Helical" evidence="8">
    <location>
        <begin position="622"/>
        <end position="647"/>
    </location>
</feature>
<dbReference type="GO" id="GO:0005886">
    <property type="term" value="C:plasma membrane"/>
    <property type="evidence" value="ECO:0007669"/>
    <property type="project" value="UniProtKB-SubCell"/>
</dbReference>
<dbReference type="RefSeq" id="WP_179980228.1">
    <property type="nucleotide sequence ID" value="NZ_LT608333.1"/>
</dbReference>
<feature type="compositionally biased region" description="Basic residues" evidence="7">
    <location>
        <begin position="947"/>
        <end position="956"/>
    </location>
</feature>
<feature type="transmembrane region" description="Helical" evidence="8">
    <location>
        <begin position="405"/>
        <end position="426"/>
    </location>
</feature>
<dbReference type="InterPro" id="IPR006685">
    <property type="entry name" value="MscS_channel_2nd"/>
</dbReference>
<evidence type="ECO:0000256" key="1">
    <source>
        <dbReference type="ARBA" id="ARBA00004651"/>
    </source>
</evidence>
<dbReference type="Gene3D" id="2.30.30.60">
    <property type="match status" value="1"/>
</dbReference>
<evidence type="ECO:0000256" key="7">
    <source>
        <dbReference type="SAM" id="MobiDB-lite"/>
    </source>
</evidence>
<evidence type="ECO:0000256" key="3">
    <source>
        <dbReference type="ARBA" id="ARBA00022475"/>
    </source>
</evidence>
<dbReference type="InterPro" id="IPR011014">
    <property type="entry name" value="MscS_channel_TM-2"/>
</dbReference>
<feature type="region of interest" description="Disordered" evidence="7">
    <location>
        <begin position="28"/>
        <end position="190"/>
    </location>
</feature>
<evidence type="ECO:0000256" key="2">
    <source>
        <dbReference type="ARBA" id="ARBA00008017"/>
    </source>
</evidence>
<dbReference type="Pfam" id="PF21082">
    <property type="entry name" value="MS_channel_3rd"/>
    <property type="match status" value="1"/>
</dbReference>
<evidence type="ECO:0000259" key="11">
    <source>
        <dbReference type="Pfam" id="PF21082"/>
    </source>
</evidence>
<dbReference type="GO" id="GO:0008381">
    <property type="term" value="F:mechanosensitive monoatomic ion channel activity"/>
    <property type="evidence" value="ECO:0007669"/>
    <property type="project" value="UniProtKB-ARBA"/>
</dbReference>
<evidence type="ECO:0000313" key="12">
    <source>
        <dbReference type="EMBL" id="SCM72482.1"/>
    </source>
</evidence>
<proteinExistence type="inferred from homology"/>
<feature type="compositionally biased region" description="Low complexity" evidence="7">
    <location>
        <begin position="74"/>
        <end position="125"/>
    </location>
</feature>
<feature type="domain" description="Mechanosensitive ion channel MscS C-terminal" evidence="11">
    <location>
        <begin position="835"/>
        <end position="916"/>
    </location>
</feature>
<dbReference type="SUPFAM" id="SSF82689">
    <property type="entry name" value="Mechanosensitive channel protein MscS (YggB), C-terminal domain"/>
    <property type="match status" value="1"/>
</dbReference>
<comment type="similarity">
    <text evidence="2">Belongs to the MscS (TC 1.A.23) family.</text>
</comment>
<feature type="compositionally biased region" description="Low complexity" evidence="7">
    <location>
        <begin position="28"/>
        <end position="39"/>
    </location>
</feature>
<dbReference type="InterPro" id="IPR049278">
    <property type="entry name" value="MS_channel_C"/>
</dbReference>
<feature type="region of interest" description="Disordered" evidence="7">
    <location>
        <begin position="930"/>
        <end position="981"/>
    </location>
</feature>
<dbReference type="InterPro" id="IPR052702">
    <property type="entry name" value="MscS-like_channel"/>
</dbReference>
<evidence type="ECO:0000256" key="6">
    <source>
        <dbReference type="ARBA" id="ARBA00023136"/>
    </source>
</evidence>
<evidence type="ECO:0000256" key="8">
    <source>
        <dbReference type="SAM" id="Phobius"/>
    </source>
</evidence>
<dbReference type="PANTHER" id="PTHR30347">
    <property type="entry name" value="POTASSIUM CHANNEL RELATED"/>
    <property type="match status" value="1"/>
</dbReference>